<accession>A0A9N8EDX7</accession>
<name>A0A9N8EDX7_9STRA</name>
<gene>
    <name evidence="1" type="ORF">SEMRO_855_G211330.1</name>
</gene>
<evidence type="ECO:0000313" key="2">
    <source>
        <dbReference type="Proteomes" id="UP001153069"/>
    </source>
</evidence>
<proteinExistence type="predicted"/>
<organism evidence="1 2">
    <name type="scientific">Seminavis robusta</name>
    <dbReference type="NCBI Taxonomy" id="568900"/>
    <lineage>
        <taxon>Eukaryota</taxon>
        <taxon>Sar</taxon>
        <taxon>Stramenopiles</taxon>
        <taxon>Ochrophyta</taxon>
        <taxon>Bacillariophyta</taxon>
        <taxon>Bacillariophyceae</taxon>
        <taxon>Bacillariophycidae</taxon>
        <taxon>Naviculales</taxon>
        <taxon>Naviculaceae</taxon>
        <taxon>Seminavis</taxon>
    </lineage>
</organism>
<protein>
    <submittedName>
        <fullName evidence="1">Uncharacterized protein</fullName>
    </submittedName>
</protein>
<reference evidence="1" key="1">
    <citation type="submission" date="2020-06" db="EMBL/GenBank/DDBJ databases">
        <authorList>
            <consortium name="Plant Systems Biology data submission"/>
        </authorList>
    </citation>
    <scope>NUCLEOTIDE SEQUENCE</scope>
    <source>
        <strain evidence="1">D6</strain>
    </source>
</reference>
<evidence type="ECO:0000313" key="1">
    <source>
        <dbReference type="EMBL" id="CAB9517409.1"/>
    </source>
</evidence>
<sequence>MDYESTGSEGSDNNTALADCFKQDGSIDIAKYSHYAREQDALDDKEDNYLLGMGNIASEDDEEGTTAAATAATGGSRKRRVKSLKPYFFDEEGKKVTLAPRQTFWYMM</sequence>
<comment type="caution">
    <text evidence="1">The sequence shown here is derived from an EMBL/GenBank/DDBJ whole genome shotgun (WGS) entry which is preliminary data.</text>
</comment>
<dbReference type="AlphaFoldDB" id="A0A9N8EDX7"/>
<keyword evidence="2" id="KW-1185">Reference proteome</keyword>
<dbReference type="EMBL" id="CAICTM010000854">
    <property type="protein sequence ID" value="CAB9517409.1"/>
    <property type="molecule type" value="Genomic_DNA"/>
</dbReference>
<dbReference type="Proteomes" id="UP001153069">
    <property type="component" value="Unassembled WGS sequence"/>
</dbReference>